<name>A0ACC0VFN2_9HYPO</name>
<gene>
    <name evidence="1" type="ORF">N3K66_001049</name>
</gene>
<proteinExistence type="predicted"/>
<evidence type="ECO:0000313" key="2">
    <source>
        <dbReference type="Proteomes" id="UP001163324"/>
    </source>
</evidence>
<protein>
    <submittedName>
        <fullName evidence="1">Uncharacterized protein</fullName>
    </submittedName>
</protein>
<comment type="caution">
    <text evidence="1">The sequence shown here is derived from an EMBL/GenBank/DDBJ whole genome shotgun (WGS) entry which is preliminary data.</text>
</comment>
<sequence>MAAFVGKFVAKKFLKESLQNKFGKEDPYFESVPATRLDGKPSTSGRTTKRKKALPPGISKHDGEILTKVKRRAYRLDMCLFTLAGVHFGWGSVIGIIPVAGDFLDAFMAMMVLRTCQQIEGGLPSTLRTRMLLNIIFDFIIGIVPFLGDLADAMFRANTKNAVLLEEHLREKGAKNLRETGQPIPRVDPSDADYYDRVARGEIPRSNPPSREPSTTRPSDRMPNAPEATHARQSSGGWFSRSRDRPLDVERGEVAPQQSSQSRRKEQRQHQRRQSGRR</sequence>
<reference evidence="1" key="1">
    <citation type="submission" date="2022-10" db="EMBL/GenBank/DDBJ databases">
        <title>Complete Genome of Trichothecium roseum strain YXFP-22015, a Plant Pathogen Isolated from Citrus.</title>
        <authorList>
            <person name="Wang Y."/>
            <person name="Zhu L."/>
        </authorList>
    </citation>
    <scope>NUCLEOTIDE SEQUENCE</scope>
    <source>
        <strain evidence="1">YXFP-22015</strain>
    </source>
</reference>
<dbReference type="EMBL" id="CM047940">
    <property type="protein sequence ID" value="KAI9904520.1"/>
    <property type="molecule type" value="Genomic_DNA"/>
</dbReference>
<organism evidence="1 2">
    <name type="scientific">Trichothecium roseum</name>
    <dbReference type="NCBI Taxonomy" id="47278"/>
    <lineage>
        <taxon>Eukaryota</taxon>
        <taxon>Fungi</taxon>
        <taxon>Dikarya</taxon>
        <taxon>Ascomycota</taxon>
        <taxon>Pezizomycotina</taxon>
        <taxon>Sordariomycetes</taxon>
        <taxon>Hypocreomycetidae</taxon>
        <taxon>Hypocreales</taxon>
        <taxon>Hypocreales incertae sedis</taxon>
        <taxon>Trichothecium</taxon>
    </lineage>
</organism>
<keyword evidence="2" id="KW-1185">Reference proteome</keyword>
<dbReference type="Proteomes" id="UP001163324">
    <property type="component" value="Chromosome 1"/>
</dbReference>
<accession>A0ACC0VFN2</accession>
<evidence type="ECO:0000313" key="1">
    <source>
        <dbReference type="EMBL" id="KAI9904520.1"/>
    </source>
</evidence>